<sequence length="285" mass="31284">MRFDDRHEVVINGPWVEQMETAVRTGVADRVVCNYALGFDEPDLRFLEYLPIKQLVVLDPRITDLAPIYTLAASLELLHLTVDPDVTVDLGALPRLTDFSAGWTQAADTLSAARGLQRVALGGYRPDDLTPLAGLDSLTSISMKDRPRIRSLAGLGQLPEVTHLGIYAASRLDDVADLRGRSRIETLYLQACPKLGTTEDLDGCTGLRKLNLAEGAELDTCAPLGALAALEELYLYGSTRFTDGDLGPIATLPHLTELRMQNRRHYRPTVKDIQARIAHRADGGR</sequence>
<name>A0ABP6ZUB2_9ACTN</name>
<dbReference type="SUPFAM" id="SSF52058">
    <property type="entry name" value="L domain-like"/>
    <property type="match status" value="1"/>
</dbReference>
<organism evidence="1 2">
    <name type="scientific">Microlunatus ginsengisoli</name>
    <dbReference type="NCBI Taxonomy" id="363863"/>
    <lineage>
        <taxon>Bacteria</taxon>
        <taxon>Bacillati</taxon>
        <taxon>Actinomycetota</taxon>
        <taxon>Actinomycetes</taxon>
        <taxon>Propionibacteriales</taxon>
        <taxon>Propionibacteriaceae</taxon>
        <taxon>Microlunatus</taxon>
    </lineage>
</organism>
<dbReference type="RefSeq" id="WP_344804359.1">
    <property type="nucleotide sequence ID" value="NZ_BAABAB010000015.1"/>
</dbReference>
<evidence type="ECO:0008006" key="3">
    <source>
        <dbReference type="Google" id="ProtNLM"/>
    </source>
</evidence>
<comment type="caution">
    <text evidence="1">The sequence shown here is derived from an EMBL/GenBank/DDBJ whole genome shotgun (WGS) entry which is preliminary data.</text>
</comment>
<evidence type="ECO:0000313" key="1">
    <source>
        <dbReference type="EMBL" id="GAA3619399.1"/>
    </source>
</evidence>
<accession>A0ABP6ZUB2</accession>
<protein>
    <recommendedName>
        <fullName evidence="3">Leucine-rich repeat domain-containing protein</fullName>
    </recommendedName>
</protein>
<reference evidence="2" key="1">
    <citation type="journal article" date="2019" name="Int. J. Syst. Evol. Microbiol.">
        <title>The Global Catalogue of Microorganisms (GCM) 10K type strain sequencing project: providing services to taxonomists for standard genome sequencing and annotation.</title>
        <authorList>
            <consortium name="The Broad Institute Genomics Platform"/>
            <consortium name="The Broad Institute Genome Sequencing Center for Infectious Disease"/>
            <person name="Wu L."/>
            <person name="Ma J."/>
        </authorList>
    </citation>
    <scope>NUCLEOTIDE SEQUENCE [LARGE SCALE GENOMIC DNA]</scope>
    <source>
        <strain evidence="2">JCM 16929</strain>
    </source>
</reference>
<evidence type="ECO:0000313" key="2">
    <source>
        <dbReference type="Proteomes" id="UP001501490"/>
    </source>
</evidence>
<proteinExistence type="predicted"/>
<keyword evidence="2" id="KW-1185">Reference proteome</keyword>
<dbReference type="Proteomes" id="UP001501490">
    <property type="component" value="Unassembled WGS sequence"/>
</dbReference>
<dbReference type="InterPro" id="IPR032675">
    <property type="entry name" value="LRR_dom_sf"/>
</dbReference>
<dbReference type="Gene3D" id="3.80.10.10">
    <property type="entry name" value="Ribonuclease Inhibitor"/>
    <property type="match status" value="1"/>
</dbReference>
<gene>
    <name evidence="1" type="ORF">GCM10022236_22030</name>
</gene>
<dbReference type="EMBL" id="BAABAB010000015">
    <property type="protein sequence ID" value="GAA3619399.1"/>
    <property type="molecule type" value="Genomic_DNA"/>
</dbReference>